<dbReference type="RefSeq" id="WP_372447050.1">
    <property type="nucleotide sequence ID" value="NZ_BOVJ01000034.1"/>
</dbReference>
<accession>A0ABQ4N306</accession>
<dbReference type="EMBL" id="BOVJ01000034">
    <property type="protein sequence ID" value="GIQ62508.1"/>
    <property type="molecule type" value="Genomic_DNA"/>
</dbReference>
<dbReference type="Pfam" id="PF01464">
    <property type="entry name" value="SLT"/>
    <property type="match status" value="1"/>
</dbReference>
<evidence type="ECO:0000256" key="1">
    <source>
        <dbReference type="ARBA" id="ARBA00007734"/>
    </source>
</evidence>
<dbReference type="InterPro" id="IPR023346">
    <property type="entry name" value="Lysozyme-like_dom_sf"/>
</dbReference>
<dbReference type="PROSITE" id="PS00922">
    <property type="entry name" value="TRANSGLYCOSYLASE"/>
    <property type="match status" value="1"/>
</dbReference>
<feature type="domain" description="Transglycosylase SLT" evidence="2">
    <location>
        <begin position="9"/>
        <end position="87"/>
    </location>
</feature>
<evidence type="ECO:0000313" key="4">
    <source>
        <dbReference type="Proteomes" id="UP000680304"/>
    </source>
</evidence>
<sequence>MPSQYQSIVSSAADRYGVDSGLIAAIIQAESSFNPNAKSPVGAQGLMQLMPGTARDLGINNPFDPEQNVMGGTQYISQMLKNTMTRNWH</sequence>
<protein>
    <recommendedName>
        <fullName evidence="2">Transglycosylase SLT domain-containing protein</fullName>
    </recommendedName>
</protein>
<comment type="similarity">
    <text evidence="1">Belongs to the transglycosylase Slt family.</text>
</comment>
<proteinExistence type="inferred from homology"/>
<dbReference type="PANTHER" id="PTHR37423">
    <property type="entry name" value="SOLUBLE LYTIC MUREIN TRANSGLYCOSYLASE-RELATED"/>
    <property type="match status" value="1"/>
</dbReference>
<dbReference type="Proteomes" id="UP000680304">
    <property type="component" value="Unassembled WGS sequence"/>
</dbReference>
<name>A0ABQ4N306_9BACL</name>
<evidence type="ECO:0000259" key="2">
    <source>
        <dbReference type="Pfam" id="PF01464"/>
    </source>
</evidence>
<comment type="caution">
    <text evidence="3">The sequence shown here is derived from an EMBL/GenBank/DDBJ whole genome shotgun (WGS) entry which is preliminary data.</text>
</comment>
<gene>
    <name evidence="3" type="ORF">PACILC2_10760</name>
</gene>
<dbReference type="PANTHER" id="PTHR37423:SF2">
    <property type="entry name" value="MEMBRANE-BOUND LYTIC MUREIN TRANSGLYCOSYLASE C"/>
    <property type="match status" value="1"/>
</dbReference>
<evidence type="ECO:0000313" key="3">
    <source>
        <dbReference type="EMBL" id="GIQ62508.1"/>
    </source>
</evidence>
<keyword evidence="4" id="KW-1185">Reference proteome</keyword>
<dbReference type="InterPro" id="IPR000189">
    <property type="entry name" value="Transglyc_AS"/>
</dbReference>
<reference evidence="3 4" key="1">
    <citation type="submission" date="2021-04" db="EMBL/GenBank/DDBJ databases">
        <title>Draft genome sequence of Paenibacillus cisolokensis, LC2-13A.</title>
        <authorList>
            <person name="Uke A."/>
            <person name="Chhe C."/>
            <person name="Baramee S."/>
            <person name="Kosugi A."/>
        </authorList>
    </citation>
    <scope>NUCLEOTIDE SEQUENCE [LARGE SCALE GENOMIC DNA]</scope>
    <source>
        <strain evidence="3 4">LC2-13A</strain>
    </source>
</reference>
<dbReference type="Gene3D" id="1.10.530.10">
    <property type="match status" value="1"/>
</dbReference>
<organism evidence="3 4">
    <name type="scientific">Paenibacillus cisolokensis</name>
    <dbReference type="NCBI Taxonomy" id="1658519"/>
    <lineage>
        <taxon>Bacteria</taxon>
        <taxon>Bacillati</taxon>
        <taxon>Bacillota</taxon>
        <taxon>Bacilli</taxon>
        <taxon>Bacillales</taxon>
        <taxon>Paenibacillaceae</taxon>
        <taxon>Paenibacillus</taxon>
    </lineage>
</organism>
<dbReference type="SUPFAM" id="SSF53955">
    <property type="entry name" value="Lysozyme-like"/>
    <property type="match status" value="1"/>
</dbReference>
<dbReference type="InterPro" id="IPR008258">
    <property type="entry name" value="Transglycosylase_SLT_dom_1"/>
</dbReference>